<organism evidence="1 2">
    <name type="scientific">Arthroderma otae (strain ATCC MYA-4605 / CBS 113480)</name>
    <name type="common">Microsporum canis</name>
    <dbReference type="NCBI Taxonomy" id="554155"/>
    <lineage>
        <taxon>Eukaryota</taxon>
        <taxon>Fungi</taxon>
        <taxon>Dikarya</taxon>
        <taxon>Ascomycota</taxon>
        <taxon>Pezizomycotina</taxon>
        <taxon>Eurotiomycetes</taxon>
        <taxon>Eurotiomycetidae</taxon>
        <taxon>Onygenales</taxon>
        <taxon>Arthrodermataceae</taxon>
        <taxon>Microsporum</taxon>
    </lineage>
</organism>
<gene>
    <name evidence="1" type="ORF">MCYG_03008</name>
</gene>
<evidence type="ECO:0000313" key="2">
    <source>
        <dbReference type="Proteomes" id="UP000002035"/>
    </source>
</evidence>
<dbReference type="RefSeq" id="XP_002847502.1">
    <property type="nucleotide sequence ID" value="XM_002847456.1"/>
</dbReference>
<dbReference type="GeneID" id="9225029"/>
<dbReference type="AlphaFoldDB" id="C5FKG7"/>
<dbReference type="EMBL" id="DS995703">
    <property type="protein sequence ID" value="EEQ30189.1"/>
    <property type="molecule type" value="Genomic_DNA"/>
</dbReference>
<dbReference type="Proteomes" id="UP000002035">
    <property type="component" value="Unassembled WGS sequence"/>
</dbReference>
<evidence type="ECO:0000313" key="1">
    <source>
        <dbReference type="EMBL" id="EEQ30189.1"/>
    </source>
</evidence>
<proteinExistence type="predicted"/>
<reference evidence="2" key="1">
    <citation type="journal article" date="2012" name="MBio">
        <title>Comparative genome analysis of Trichophyton rubrum and related dermatophytes reveals candidate genes involved in infection.</title>
        <authorList>
            <person name="Martinez D.A."/>
            <person name="Oliver B.G."/>
            <person name="Graeser Y."/>
            <person name="Goldberg J.M."/>
            <person name="Li W."/>
            <person name="Martinez-Rossi N.M."/>
            <person name="Monod M."/>
            <person name="Shelest E."/>
            <person name="Barton R.C."/>
            <person name="Birch E."/>
            <person name="Brakhage A.A."/>
            <person name="Chen Z."/>
            <person name="Gurr S.J."/>
            <person name="Heiman D."/>
            <person name="Heitman J."/>
            <person name="Kosti I."/>
            <person name="Rossi A."/>
            <person name="Saif S."/>
            <person name="Samalova M."/>
            <person name="Saunders C.W."/>
            <person name="Shea T."/>
            <person name="Summerbell R.C."/>
            <person name="Xu J."/>
            <person name="Young S."/>
            <person name="Zeng Q."/>
            <person name="Birren B.W."/>
            <person name="Cuomo C.A."/>
            <person name="White T.C."/>
        </authorList>
    </citation>
    <scope>NUCLEOTIDE SEQUENCE [LARGE SCALE GENOMIC DNA]</scope>
    <source>
        <strain evidence="2">ATCC MYA-4605 / CBS 113480</strain>
    </source>
</reference>
<dbReference type="HOGENOM" id="CLU_655478_0_0_1"/>
<protein>
    <submittedName>
        <fullName evidence="1">Uncharacterized protein</fullName>
    </submittedName>
</protein>
<sequence>MGLQTMERESESDKGLFEGEKASDKPRYLTRKEGKKDLFDLCSFLRWGFGPSFCLFGKGKKNTKVAVREASPHVGHVYLVGLAAADKRYLKILPLLVSLGGQRSIPKCLSSCVIVMPCGFSHDLPPPPSYVILQLLPTSSLHTHNRKTCHYLAGSRKATLDNLTGASCSWWPRYIHTPTLGLPHIRDLPAPLPFLCPTHDMPRTMGWGIPQPSTKPQKYKMPTAAIPLNRTWAWYFQSYVSSRHRFYPCRGTFILHGRSMLLPRTLIRSPLPCNRPLDTAVPSFSTLTGDEEKLLQRLTAWALTATLFYILGTSEILVRLPSDAIPLYQRVSWNELDKPPYPSAVIRRGQCLSYNVGTQPQRINPIGPTSADVVEYQTPSGTLADILPSPYMLSKNDVYQDQVYCFPLFLNTPANGTLP</sequence>
<accession>C5FKG7</accession>
<dbReference type="VEuPathDB" id="FungiDB:MCYG_03008"/>
<keyword evidence="2" id="KW-1185">Reference proteome</keyword>
<name>C5FKG7_ARTOC</name>